<name>A0A225DVU5_9BACT</name>
<organism evidence="1 2">
    <name type="scientific">Fimbriiglobus ruber</name>
    <dbReference type="NCBI Taxonomy" id="1908690"/>
    <lineage>
        <taxon>Bacteria</taxon>
        <taxon>Pseudomonadati</taxon>
        <taxon>Planctomycetota</taxon>
        <taxon>Planctomycetia</taxon>
        <taxon>Gemmatales</taxon>
        <taxon>Gemmataceae</taxon>
        <taxon>Fimbriiglobus</taxon>
    </lineage>
</organism>
<dbReference type="EMBL" id="NIDE01000008">
    <property type="protein sequence ID" value="OWK40425.1"/>
    <property type="molecule type" value="Genomic_DNA"/>
</dbReference>
<reference evidence="2" key="1">
    <citation type="submission" date="2017-06" db="EMBL/GenBank/DDBJ databases">
        <title>Genome analysis of Fimbriiglobus ruber SP5, the first member of the order Planctomycetales with confirmed chitinolytic capability.</title>
        <authorList>
            <person name="Ravin N.V."/>
            <person name="Rakitin A.L."/>
            <person name="Ivanova A.A."/>
            <person name="Beletsky A.V."/>
            <person name="Kulichevskaya I.S."/>
            <person name="Mardanov A.V."/>
            <person name="Dedysh S.N."/>
        </authorList>
    </citation>
    <scope>NUCLEOTIDE SEQUENCE [LARGE SCALE GENOMIC DNA]</scope>
    <source>
        <strain evidence="2">SP5</strain>
    </source>
</reference>
<keyword evidence="2" id="KW-1185">Reference proteome</keyword>
<dbReference type="RefSeq" id="WP_088256335.1">
    <property type="nucleotide sequence ID" value="NZ_NIDE01000008.1"/>
</dbReference>
<sequence>MRNERNGFDLDERKRELAAHLARGDGFLDKFDIYVNHFDFAGDAFQSADAEEDRHGIYLLLVHINREMKQFLNDNPIGS</sequence>
<protein>
    <submittedName>
        <fullName evidence="1">Uncharacterized protein</fullName>
    </submittedName>
</protein>
<comment type="caution">
    <text evidence="1">The sequence shown here is derived from an EMBL/GenBank/DDBJ whole genome shotgun (WGS) entry which is preliminary data.</text>
</comment>
<evidence type="ECO:0000313" key="1">
    <source>
        <dbReference type="EMBL" id="OWK40425.1"/>
    </source>
</evidence>
<dbReference type="Proteomes" id="UP000214646">
    <property type="component" value="Unassembled WGS sequence"/>
</dbReference>
<dbReference type="AlphaFoldDB" id="A0A225DVU5"/>
<gene>
    <name evidence="1" type="ORF">FRUB_05344</name>
</gene>
<evidence type="ECO:0000313" key="2">
    <source>
        <dbReference type="Proteomes" id="UP000214646"/>
    </source>
</evidence>
<accession>A0A225DVU5</accession>
<proteinExistence type="predicted"/>